<evidence type="ECO:0000313" key="1">
    <source>
        <dbReference type="EMBL" id="KAL3634419.1"/>
    </source>
</evidence>
<dbReference type="AlphaFoldDB" id="A0ABD3CZ86"/>
<proteinExistence type="predicted"/>
<organism evidence="1 2">
    <name type="scientific">Castilleja foliolosa</name>
    <dbReference type="NCBI Taxonomy" id="1961234"/>
    <lineage>
        <taxon>Eukaryota</taxon>
        <taxon>Viridiplantae</taxon>
        <taxon>Streptophyta</taxon>
        <taxon>Embryophyta</taxon>
        <taxon>Tracheophyta</taxon>
        <taxon>Spermatophyta</taxon>
        <taxon>Magnoliopsida</taxon>
        <taxon>eudicotyledons</taxon>
        <taxon>Gunneridae</taxon>
        <taxon>Pentapetalae</taxon>
        <taxon>asterids</taxon>
        <taxon>lamiids</taxon>
        <taxon>Lamiales</taxon>
        <taxon>Orobanchaceae</taxon>
        <taxon>Pedicularideae</taxon>
        <taxon>Castillejinae</taxon>
        <taxon>Castilleja</taxon>
    </lineage>
</organism>
<comment type="caution">
    <text evidence="1">The sequence shown here is derived from an EMBL/GenBank/DDBJ whole genome shotgun (WGS) entry which is preliminary data.</text>
</comment>
<keyword evidence="2" id="KW-1185">Reference proteome</keyword>
<protein>
    <submittedName>
        <fullName evidence="1">Uncharacterized protein</fullName>
    </submittedName>
</protein>
<accession>A0ABD3CZ86</accession>
<dbReference type="Proteomes" id="UP001632038">
    <property type="component" value="Unassembled WGS sequence"/>
</dbReference>
<gene>
    <name evidence="1" type="ORF">CASFOL_021473</name>
</gene>
<sequence length="76" mass="8649">MALISRIRQRNGLTQLRAQQVQPMIRPAMQPENHMRKPKEAKRKMLDFFSRGEQVANMAQGAIDGVKNTLGMGDKK</sequence>
<dbReference type="EMBL" id="JAVIJP010000028">
    <property type="protein sequence ID" value="KAL3634419.1"/>
    <property type="molecule type" value="Genomic_DNA"/>
</dbReference>
<evidence type="ECO:0000313" key="2">
    <source>
        <dbReference type="Proteomes" id="UP001632038"/>
    </source>
</evidence>
<reference evidence="2" key="1">
    <citation type="journal article" date="2024" name="IScience">
        <title>Strigolactones Initiate the Formation of Haustorium-like Structures in Castilleja.</title>
        <authorList>
            <person name="Buerger M."/>
            <person name="Peterson D."/>
            <person name="Chory J."/>
        </authorList>
    </citation>
    <scope>NUCLEOTIDE SEQUENCE [LARGE SCALE GENOMIC DNA]</scope>
</reference>
<name>A0ABD3CZ86_9LAMI</name>